<organism evidence="3 4">
    <name type="scientific">Saccharothrix carnea</name>
    <dbReference type="NCBI Taxonomy" id="1280637"/>
    <lineage>
        <taxon>Bacteria</taxon>
        <taxon>Bacillati</taxon>
        <taxon>Actinomycetota</taxon>
        <taxon>Actinomycetes</taxon>
        <taxon>Pseudonocardiales</taxon>
        <taxon>Pseudonocardiaceae</taxon>
        <taxon>Saccharothrix</taxon>
    </lineage>
</organism>
<name>A0A2P8IBP6_SACCR</name>
<dbReference type="InterPro" id="IPR025295">
    <property type="entry name" value="eCIS_core_dom"/>
</dbReference>
<dbReference type="RefSeq" id="WP_219910687.1">
    <property type="nucleotide sequence ID" value="NZ_PYAX01000004.1"/>
</dbReference>
<feature type="region of interest" description="Disordered" evidence="1">
    <location>
        <begin position="1"/>
        <end position="32"/>
    </location>
</feature>
<protein>
    <submittedName>
        <fullName evidence="3">Uncharacterized protein DUF4157</fullName>
    </submittedName>
</protein>
<evidence type="ECO:0000313" key="3">
    <source>
        <dbReference type="EMBL" id="PSL55889.1"/>
    </source>
</evidence>
<evidence type="ECO:0000259" key="2">
    <source>
        <dbReference type="Pfam" id="PF13699"/>
    </source>
</evidence>
<proteinExistence type="predicted"/>
<feature type="compositionally biased region" description="Basic and acidic residues" evidence="1">
    <location>
        <begin position="1"/>
        <end position="10"/>
    </location>
</feature>
<sequence>MRQHDHEHHSTPPPEPLRATADRAPAGPLSPDGIRALQRAAGNTAVVGLLAGQDRDATVQRSPVHDVLRDGGKPLDEPVRREMETRLGSDFSDVRVHTGAAAHTAAESVRAHAFTSGSHIVFQRGRYDTSSEAGKRMLAHELTHVDQQRSGPVAGTDVGGGVAVSHPADTFERAAVANADRVMAQSAQRDQAPPATGARPPVADPDRTAVQRAVGFEIEVPVSTYALAPSPSTQELDEKKEIATPVTSREWVPRRPENPGLKKLRPSLIRRLAKKEVLVEAAGFTLEADDGSSGESNLEFVTEPFPEGAAGRDRLVSALDAIVRVASSTDDRFHTAAELATAAGGRELKPATPTLYFSSQYLTKGTASSGNPQMTAGIPLELLEGLFAAVSNAYDDRAHSDRTRVEAAPDLAAQDSIGAIRKAKANVDRVLGQGVAPAQEGEGSTAAPASDKLRGLLMPVAAYLIQGNAKPHEGYYKGVAPIMARTDFAAMFALLSADEQERLAAEDGEPFVRLALRCAELTAADEPVLETVDRREVSFAEVTRRKWLSGITQGRDILSEPGYRAAFPATADKGEHFESMGSLGDRMDDSRGRRAPIVELRRMRKHLPRDDWKPVLLGIFDLMTEIVENDNTDPTYRRAAVPAPPTQATTT</sequence>
<gene>
    <name evidence="3" type="ORF">B0I31_104180</name>
</gene>
<dbReference type="Pfam" id="PF13699">
    <property type="entry name" value="eCIS_core"/>
    <property type="match status" value="1"/>
</dbReference>
<comment type="caution">
    <text evidence="3">The sequence shown here is derived from an EMBL/GenBank/DDBJ whole genome shotgun (WGS) entry which is preliminary data.</text>
</comment>
<dbReference type="AlphaFoldDB" id="A0A2P8IBP6"/>
<accession>A0A2P8IBP6</accession>
<dbReference type="EMBL" id="PYAX01000004">
    <property type="protein sequence ID" value="PSL55889.1"/>
    <property type="molecule type" value="Genomic_DNA"/>
</dbReference>
<evidence type="ECO:0000256" key="1">
    <source>
        <dbReference type="SAM" id="MobiDB-lite"/>
    </source>
</evidence>
<feature type="domain" description="eCIS core" evidence="2">
    <location>
        <begin position="74"/>
        <end position="151"/>
    </location>
</feature>
<evidence type="ECO:0000313" key="4">
    <source>
        <dbReference type="Proteomes" id="UP000241118"/>
    </source>
</evidence>
<reference evidence="3 4" key="1">
    <citation type="submission" date="2018-03" db="EMBL/GenBank/DDBJ databases">
        <title>Genomic Encyclopedia of Type Strains, Phase III (KMG-III): the genomes of soil and plant-associated and newly described type strains.</title>
        <authorList>
            <person name="Whitman W."/>
        </authorList>
    </citation>
    <scope>NUCLEOTIDE SEQUENCE [LARGE SCALE GENOMIC DNA]</scope>
    <source>
        <strain evidence="3 4">CGMCC 4.7097</strain>
    </source>
</reference>
<feature type="region of interest" description="Disordered" evidence="1">
    <location>
        <begin position="182"/>
        <end position="205"/>
    </location>
</feature>
<dbReference type="Proteomes" id="UP000241118">
    <property type="component" value="Unassembled WGS sequence"/>
</dbReference>
<keyword evidence="4" id="KW-1185">Reference proteome</keyword>